<dbReference type="PANTHER" id="PTHR43289:SF6">
    <property type="entry name" value="SERINE_THREONINE-PROTEIN KINASE NEKL-3"/>
    <property type="match status" value="1"/>
</dbReference>
<feature type="domain" description="Protein kinase" evidence="9">
    <location>
        <begin position="109"/>
        <end position="373"/>
    </location>
</feature>
<dbReference type="InterPro" id="IPR017441">
    <property type="entry name" value="Protein_kinase_ATP_BS"/>
</dbReference>
<dbReference type="GO" id="GO:0004674">
    <property type="term" value="F:protein serine/threonine kinase activity"/>
    <property type="evidence" value="ECO:0007669"/>
    <property type="project" value="UniProtKB-KW"/>
</dbReference>
<gene>
    <name evidence="10" type="ordered locus">SVEN_0019</name>
</gene>
<evidence type="ECO:0000256" key="6">
    <source>
        <dbReference type="ARBA" id="ARBA00022840"/>
    </source>
</evidence>
<dbReference type="PROSITE" id="PS00108">
    <property type="entry name" value="PROTEIN_KINASE_ST"/>
    <property type="match status" value="1"/>
</dbReference>
<evidence type="ECO:0000256" key="1">
    <source>
        <dbReference type="ARBA" id="ARBA00012513"/>
    </source>
</evidence>
<dbReference type="InterPro" id="IPR011009">
    <property type="entry name" value="Kinase-like_dom_sf"/>
</dbReference>
<dbReference type="SMART" id="SM00220">
    <property type="entry name" value="S_TKc"/>
    <property type="match status" value="1"/>
</dbReference>
<protein>
    <recommendedName>
        <fullName evidence="1">non-specific serine/threonine protein kinase</fullName>
        <ecNumber evidence="1">2.7.11.1</ecNumber>
    </recommendedName>
</protein>
<dbReference type="Proteomes" id="UP000006854">
    <property type="component" value="Chromosome"/>
</dbReference>
<keyword evidence="6 7" id="KW-0067">ATP-binding</keyword>
<keyword evidence="2" id="KW-0723">Serine/threonine-protein kinase</keyword>
<proteinExistence type="predicted"/>
<keyword evidence="4 7" id="KW-0547">Nucleotide-binding</keyword>
<evidence type="ECO:0000256" key="4">
    <source>
        <dbReference type="ARBA" id="ARBA00022741"/>
    </source>
</evidence>
<dbReference type="PANTHER" id="PTHR43289">
    <property type="entry name" value="MITOGEN-ACTIVATED PROTEIN KINASE KINASE KINASE 20-RELATED"/>
    <property type="match status" value="1"/>
</dbReference>
<evidence type="ECO:0000313" key="11">
    <source>
        <dbReference type="Proteomes" id="UP000006854"/>
    </source>
</evidence>
<dbReference type="STRING" id="953739.SVEN_0019"/>
<dbReference type="Gene3D" id="1.10.510.10">
    <property type="entry name" value="Transferase(Phosphotransferase) domain 1"/>
    <property type="match status" value="1"/>
</dbReference>
<evidence type="ECO:0000256" key="2">
    <source>
        <dbReference type="ARBA" id="ARBA00022527"/>
    </source>
</evidence>
<dbReference type="CDD" id="cd14014">
    <property type="entry name" value="STKc_PknB_like"/>
    <property type="match status" value="1"/>
</dbReference>
<dbReference type="EC" id="2.7.11.1" evidence="1"/>
<evidence type="ECO:0000256" key="3">
    <source>
        <dbReference type="ARBA" id="ARBA00022679"/>
    </source>
</evidence>
<dbReference type="GO" id="GO:0005524">
    <property type="term" value="F:ATP binding"/>
    <property type="evidence" value="ECO:0007669"/>
    <property type="project" value="UniProtKB-UniRule"/>
</dbReference>
<dbReference type="AlphaFoldDB" id="F2R361"/>
<dbReference type="SUPFAM" id="SSF56112">
    <property type="entry name" value="Protein kinase-like (PK-like)"/>
    <property type="match status" value="1"/>
</dbReference>
<dbReference type="KEGG" id="sve:SVEN_0019"/>
<feature type="compositionally biased region" description="Basic and acidic residues" evidence="8">
    <location>
        <begin position="74"/>
        <end position="90"/>
    </location>
</feature>
<dbReference type="HOGENOM" id="CLU_493410_0_0_11"/>
<evidence type="ECO:0000256" key="8">
    <source>
        <dbReference type="SAM" id="MobiDB-lite"/>
    </source>
</evidence>
<reference evidence="10 11" key="1">
    <citation type="journal article" date="2011" name="BMC Genomics">
        <title>Genome-wide analysis of the role of GlnR in Streptomyces venezuelae provides new insights into global nitrogen regulation in actinomycetes.</title>
        <authorList>
            <person name="Pullan S.T."/>
            <person name="Bibb M.J."/>
            <person name="Merrick M."/>
        </authorList>
    </citation>
    <scope>NUCLEOTIDE SEQUENCE [LARGE SCALE GENOMIC DNA]</scope>
    <source>
        <strain evidence="10">ATCC 10712</strain>
    </source>
</reference>
<dbReference type="PROSITE" id="PS00107">
    <property type="entry name" value="PROTEIN_KINASE_ATP"/>
    <property type="match status" value="1"/>
</dbReference>
<dbReference type="EMBL" id="FR845719">
    <property type="protein sequence ID" value="CCA53307.1"/>
    <property type="molecule type" value="Genomic_DNA"/>
</dbReference>
<dbReference type="InterPro" id="IPR000719">
    <property type="entry name" value="Prot_kinase_dom"/>
</dbReference>
<evidence type="ECO:0000259" key="9">
    <source>
        <dbReference type="PROSITE" id="PS50011"/>
    </source>
</evidence>
<organism evidence="10 11">
    <name type="scientific">Streptomyces venezuelae (strain ATCC 10712 / CBS 650.69 / DSM 40230 / JCM 4526 / NBRC 13096 / PD 04745)</name>
    <dbReference type="NCBI Taxonomy" id="953739"/>
    <lineage>
        <taxon>Bacteria</taxon>
        <taxon>Bacillati</taxon>
        <taxon>Actinomycetota</taxon>
        <taxon>Actinomycetes</taxon>
        <taxon>Kitasatosporales</taxon>
        <taxon>Streptomycetaceae</taxon>
        <taxon>Streptomyces</taxon>
    </lineage>
</organism>
<dbReference type="eggNOG" id="COG0515">
    <property type="taxonomic scope" value="Bacteria"/>
</dbReference>
<dbReference type="Pfam" id="PF00069">
    <property type="entry name" value="Pkinase"/>
    <property type="match status" value="1"/>
</dbReference>
<dbReference type="PATRIC" id="fig|953739.5.peg.11"/>
<feature type="binding site" evidence="7">
    <location>
        <position position="138"/>
    </location>
    <ligand>
        <name>ATP</name>
        <dbReference type="ChEBI" id="CHEBI:30616"/>
    </ligand>
</feature>
<evidence type="ECO:0000256" key="5">
    <source>
        <dbReference type="ARBA" id="ARBA00022777"/>
    </source>
</evidence>
<name>F2R361_STRVP</name>
<evidence type="ECO:0000256" key="7">
    <source>
        <dbReference type="PROSITE-ProRule" id="PRU10141"/>
    </source>
</evidence>
<keyword evidence="5 10" id="KW-0418">Kinase</keyword>
<keyword evidence="3" id="KW-0808">Transferase</keyword>
<feature type="region of interest" description="Disordered" evidence="8">
    <location>
        <begin position="1"/>
        <end position="94"/>
    </location>
</feature>
<dbReference type="PROSITE" id="PS50011">
    <property type="entry name" value="PROTEIN_KINASE_DOM"/>
    <property type="match status" value="1"/>
</dbReference>
<dbReference type="InterPro" id="IPR008271">
    <property type="entry name" value="Ser/Thr_kinase_AS"/>
</dbReference>
<keyword evidence="11" id="KW-1185">Reference proteome</keyword>
<sequence length="552" mass="58909">MSSRPATIPSINRDLTRMDEATPTHVGMAGIPRPTGASARKRVVVRQLWDTPGPGAQRTDATFARPGTRARPRDRREPQQTHSHGAHDQARGYIPCVDDDHSQLIAGRYRLSRLLGQGGMGAVWRAHDEQLGRDVAVKELRLPEHLGEAERQNWIARLDREARAAARLKHPGIITVHDRISGPDGRPWIVMELVDGGSLADLIEAHGALTPQRAAVIGRQVAAALGAAHRMGITHRDIKPANILLEEDRVVLTDFGIAAVEGDATLTATGMIMGTPAFMAPEQVRGLPATAESDLWSLGATLYAAVEGHAPFAGTAPSAVLVAVVTEPPIPAVRAGALGSVLDGLLQKDPAARLTTDQLQARLDGIASNAPTYVETQPVAFGPPPTLPARNPAAVSAPAPRRRVAGSVKLGATLLVIALMLGIGYFLDQQGEENNTFETNRGVAEGMSPPTGFSRPTTTRTVEDRAQLTYTWPDPCVDHCAQQVPLVTAWLEQRAGVAGVKTLGAELGDCLDDEHGCPILIEQVPSYKAPTIQGAALQTVDNRLTFRVDVGR</sequence>
<dbReference type="Gene3D" id="3.30.200.20">
    <property type="entry name" value="Phosphorylase Kinase, domain 1"/>
    <property type="match status" value="1"/>
</dbReference>
<evidence type="ECO:0000313" key="10">
    <source>
        <dbReference type="EMBL" id="CCA53307.1"/>
    </source>
</evidence>
<accession>F2R361</accession>